<dbReference type="InterPro" id="IPR051206">
    <property type="entry name" value="NAMLAA_amidase_2"/>
</dbReference>
<evidence type="ECO:0000256" key="3">
    <source>
        <dbReference type="ARBA" id="ARBA00022801"/>
    </source>
</evidence>
<protein>
    <recommendedName>
        <fullName evidence="2">N-acetylmuramoyl-L-alanine amidase</fullName>
        <ecNumber evidence="2">3.5.1.28</ecNumber>
    </recommendedName>
</protein>
<keyword evidence="3" id="KW-0378">Hydrolase</keyword>
<accession>A0A928VRA1</accession>
<dbReference type="EC" id="3.5.1.28" evidence="2"/>
<dbReference type="SMART" id="SM00644">
    <property type="entry name" value="Ami_2"/>
    <property type="match status" value="1"/>
</dbReference>
<dbReference type="GO" id="GO:0071555">
    <property type="term" value="P:cell wall organization"/>
    <property type="evidence" value="ECO:0007669"/>
    <property type="project" value="UniProtKB-KW"/>
</dbReference>
<keyword evidence="7" id="KW-1185">Reference proteome</keyword>
<comment type="caution">
    <text evidence="6">The sequence shown here is derived from an EMBL/GenBank/DDBJ whole genome shotgun (WGS) entry which is preliminary data.</text>
</comment>
<dbReference type="RefSeq" id="WP_264328093.1">
    <property type="nucleotide sequence ID" value="NZ_JADEXQ010000173.1"/>
</dbReference>
<feature type="domain" description="N-acetylmuramoyl-L-alanine amidase" evidence="5">
    <location>
        <begin position="132"/>
        <end position="281"/>
    </location>
</feature>
<sequence length="306" mass="33551">MKKTFWQALAILLLGVCAFVLSVRVGGAEFVEGNRLPRQVNPIGQKIAQVISNPLQATPAQAQTNDPHGVLNAACAVRPGKPRRPTRKELGPVRVQLGLDRFRRMDASFKDPNVPKEIIALAHPTNFGWRYKFDANGRPANQAPIVVLHETVSSAQSTINFFQTPHPNDADQVSYHVLIDLDGAVIYMVPPDKRAFGAGNSQFNGISVKTNATLSSSVNNFAYHISLVTPRDGRNNKSRHSGYTNAQYDSLAWVLSKTGIPATHITAHKLVDRSGSRSDPRSFDGPKLLNLLKKYPRSADIALSCR</sequence>
<evidence type="ECO:0000256" key="2">
    <source>
        <dbReference type="ARBA" id="ARBA00011901"/>
    </source>
</evidence>
<dbReference type="PANTHER" id="PTHR30417:SF1">
    <property type="entry name" value="N-ACETYLMURAMOYL-L-ALANINE AMIDASE AMID"/>
    <property type="match status" value="1"/>
</dbReference>
<gene>
    <name evidence="6" type="ORF">IQ266_26470</name>
</gene>
<evidence type="ECO:0000313" key="6">
    <source>
        <dbReference type="EMBL" id="MBE9033283.1"/>
    </source>
</evidence>
<proteinExistence type="predicted"/>
<organism evidence="6 7">
    <name type="scientific">Romeriopsis navalis LEGE 11480</name>
    <dbReference type="NCBI Taxonomy" id="2777977"/>
    <lineage>
        <taxon>Bacteria</taxon>
        <taxon>Bacillati</taxon>
        <taxon>Cyanobacteriota</taxon>
        <taxon>Cyanophyceae</taxon>
        <taxon>Leptolyngbyales</taxon>
        <taxon>Leptolyngbyaceae</taxon>
        <taxon>Romeriopsis</taxon>
        <taxon>Romeriopsis navalis</taxon>
    </lineage>
</organism>
<evidence type="ECO:0000259" key="5">
    <source>
        <dbReference type="SMART" id="SM00644"/>
    </source>
</evidence>
<dbReference type="Proteomes" id="UP000625316">
    <property type="component" value="Unassembled WGS sequence"/>
</dbReference>
<dbReference type="Gene3D" id="3.40.80.10">
    <property type="entry name" value="Peptidoglycan recognition protein-like"/>
    <property type="match status" value="1"/>
</dbReference>
<evidence type="ECO:0000256" key="4">
    <source>
        <dbReference type="ARBA" id="ARBA00023316"/>
    </source>
</evidence>
<comment type="catalytic activity">
    <reaction evidence="1">
        <text>Hydrolyzes the link between N-acetylmuramoyl residues and L-amino acid residues in certain cell-wall glycopeptides.</text>
        <dbReference type="EC" id="3.5.1.28"/>
    </reaction>
</comment>
<evidence type="ECO:0000256" key="1">
    <source>
        <dbReference type="ARBA" id="ARBA00001561"/>
    </source>
</evidence>
<dbReference type="CDD" id="cd06583">
    <property type="entry name" value="PGRP"/>
    <property type="match status" value="1"/>
</dbReference>
<dbReference type="GO" id="GO:0008745">
    <property type="term" value="F:N-acetylmuramoyl-L-alanine amidase activity"/>
    <property type="evidence" value="ECO:0007669"/>
    <property type="project" value="UniProtKB-EC"/>
</dbReference>
<reference evidence="6" key="1">
    <citation type="submission" date="2020-10" db="EMBL/GenBank/DDBJ databases">
        <authorList>
            <person name="Castelo-Branco R."/>
            <person name="Eusebio N."/>
            <person name="Adriana R."/>
            <person name="Vieira A."/>
            <person name="Brugerolle De Fraissinette N."/>
            <person name="Rezende De Castro R."/>
            <person name="Schneider M.P."/>
            <person name="Vasconcelos V."/>
            <person name="Leao P.N."/>
        </authorList>
    </citation>
    <scope>NUCLEOTIDE SEQUENCE</scope>
    <source>
        <strain evidence="6">LEGE 11480</strain>
    </source>
</reference>
<evidence type="ECO:0000313" key="7">
    <source>
        <dbReference type="Proteomes" id="UP000625316"/>
    </source>
</evidence>
<dbReference type="PANTHER" id="PTHR30417">
    <property type="entry name" value="N-ACETYLMURAMOYL-L-ALANINE AMIDASE AMID"/>
    <property type="match status" value="1"/>
</dbReference>
<keyword evidence="4" id="KW-0961">Cell wall biogenesis/degradation</keyword>
<dbReference type="AlphaFoldDB" id="A0A928VRA1"/>
<dbReference type="GO" id="GO:0009254">
    <property type="term" value="P:peptidoglycan turnover"/>
    <property type="evidence" value="ECO:0007669"/>
    <property type="project" value="TreeGrafter"/>
</dbReference>
<name>A0A928VRA1_9CYAN</name>
<dbReference type="InterPro" id="IPR036505">
    <property type="entry name" value="Amidase/PGRP_sf"/>
</dbReference>
<dbReference type="GO" id="GO:0009253">
    <property type="term" value="P:peptidoglycan catabolic process"/>
    <property type="evidence" value="ECO:0007669"/>
    <property type="project" value="InterPro"/>
</dbReference>
<dbReference type="InterPro" id="IPR002502">
    <property type="entry name" value="Amidase_domain"/>
</dbReference>
<dbReference type="Pfam" id="PF01510">
    <property type="entry name" value="Amidase_2"/>
    <property type="match status" value="1"/>
</dbReference>
<dbReference type="EMBL" id="JADEXQ010000173">
    <property type="protein sequence ID" value="MBE9033283.1"/>
    <property type="molecule type" value="Genomic_DNA"/>
</dbReference>
<dbReference type="SUPFAM" id="SSF55846">
    <property type="entry name" value="N-acetylmuramoyl-L-alanine amidase-like"/>
    <property type="match status" value="1"/>
</dbReference>